<reference evidence="2" key="2">
    <citation type="journal article" date="2015" name="Data Brief">
        <title>Shoot transcriptome of the giant reed, Arundo donax.</title>
        <authorList>
            <person name="Barrero R.A."/>
            <person name="Guerrero F.D."/>
            <person name="Moolhuijzen P."/>
            <person name="Goolsby J.A."/>
            <person name="Tidwell J."/>
            <person name="Bellgard S.E."/>
            <person name="Bellgard M.I."/>
        </authorList>
    </citation>
    <scope>NUCLEOTIDE SEQUENCE</scope>
    <source>
        <tissue evidence="2">Shoot tissue taken approximately 20 cm above the soil surface</tissue>
    </source>
</reference>
<sequence>MRGRNESEVGGGRDGVAAMVPPPSPPAPQGGVCSGRREKLSNGVRSLSASQGLGRGPSRRRTARSDL</sequence>
<dbReference type="AlphaFoldDB" id="A0A0A9FRA2"/>
<reference evidence="2" key="1">
    <citation type="submission" date="2014-09" db="EMBL/GenBank/DDBJ databases">
        <authorList>
            <person name="Magalhaes I.L.F."/>
            <person name="Oliveira U."/>
            <person name="Santos F.R."/>
            <person name="Vidigal T.H.D.A."/>
            <person name="Brescovit A.D."/>
            <person name="Santos A.J."/>
        </authorList>
    </citation>
    <scope>NUCLEOTIDE SEQUENCE</scope>
    <source>
        <tissue evidence="2">Shoot tissue taken approximately 20 cm above the soil surface</tissue>
    </source>
</reference>
<feature type="region of interest" description="Disordered" evidence="1">
    <location>
        <begin position="1"/>
        <end position="67"/>
    </location>
</feature>
<feature type="compositionally biased region" description="Basic residues" evidence="1">
    <location>
        <begin position="57"/>
        <end position="67"/>
    </location>
</feature>
<proteinExistence type="predicted"/>
<protein>
    <submittedName>
        <fullName evidence="2">Uncharacterized protein</fullName>
    </submittedName>
</protein>
<dbReference type="EMBL" id="GBRH01185050">
    <property type="protein sequence ID" value="JAE12846.1"/>
    <property type="molecule type" value="Transcribed_RNA"/>
</dbReference>
<accession>A0A0A9FRA2</accession>
<name>A0A0A9FRA2_ARUDO</name>
<evidence type="ECO:0000313" key="2">
    <source>
        <dbReference type="EMBL" id="JAE12846.1"/>
    </source>
</evidence>
<organism evidence="2">
    <name type="scientific">Arundo donax</name>
    <name type="common">Giant reed</name>
    <name type="synonym">Donax arundinaceus</name>
    <dbReference type="NCBI Taxonomy" id="35708"/>
    <lineage>
        <taxon>Eukaryota</taxon>
        <taxon>Viridiplantae</taxon>
        <taxon>Streptophyta</taxon>
        <taxon>Embryophyta</taxon>
        <taxon>Tracheophyta</taxon>
        <taxon>Spermatophyta</taxon>
        <taxon>Magnoliopsida</taxon>
        <taxon>Liliopsida</taxon>
        <taxon>Poales</taxon>
        <taxon>Poaceae</taxon>
        <taxon>PACMAD clade</taxon>
        <taxon>Arundinoideae</taxon>
        <taxon>Arundineae</taxon>
        <taxon>Arundo</taxon>
    </lineage>
</organism>
<evidence type="ECO:0000256" key="1">
    <source>
        <dbReference type="SAM" id="MobiDB-lite"/>
    </source>
</evidence>